<comment type="caution">
    <text evidence="1">The sequence shown here is derived from an EMBL/GenBank/DDBJ whole genome shotgun (WGS) entry which is preliminary data.</text>
</comment>
<protein>
    <submittedName>
        <fullName evidence="1">21250_t:CDS:1</fullName>
    </submittedName>
</protein>
<name>A0ABM8W1M3_GIGMA</name>
<sequence>MSNDFYLVSTQQGQEVVLQKWWHANGPEIARQLVYYYNYIPELASLFLDSYYLCASHYMQILSTNQFYERLVDSSQLENQQKLELIMDLNNQISWMQQYIMHQKMKKKNLKANYRELNLDDEKYKYDEFLI</sequence>
<keyword evidence="2" id="KW-1185">Reference proteome</keyword>
<evidence type="ECO:0000313" key="1">
    <source>
        <dbReference type="EMBL" id="CAG8501692.1"/>
    </source>
</evidence>
<organism evidence="1 2">
    <name type="scientific">Gigaspora margarita</name>
    <dbReference type="NCBI Taxonomy" id="4874"/>
    <lineage>
        <taxon>Eukaryota</taxon>
        <taxon>Fungi</taxon>
        <taxon>Fungi incertae sedis</taxon>
        <taxon>Mucoromycota</taxon>
        <taxon>Glomeromycotina</taxon>
        <taxon>Glomeromycetes</taxon>
        <taxon>Diversisporales</taxon>
        <taxon>Gigasporaceae</taxon>
        <taxon>Gigaspora</taxon>
    </lineage>
</organism>
<gene>
    <name evidence="1" type="ORF">GMARGA_LOCUS2234</name>
</gene>
<dbReference type="Proteomes" id="UP000789901">
    <property type="component" value="Unassembled WGS sequence"/>
</dbReference>
<accession>A0ABM8W1M3</accession>
<proteinExistence type="predicted"/>
<dbReference type="EMBL" id="CAJVQB010000679">
    <property type="protein sequence ID" value="CAG8501692.1"/>
    <property type="molecule type" value="Genomic_DNA"/>
</dbReference>
<evidence type="ECO:0000313" key="2">
    <source>
        <dbReference type="Proteomes" id="UP000789901"/>
    </source>
</evidence>
<reference evidence="1 2" key="1">
    <citation type="submission" date="2021-06" db="EMBL/GenBank/DDBJ databases">
        <authorList>
            <person name="Kallberg Y."/>
            <person name="Tangrot J."/>
            <person name="Rosling A."/>
        </authorList>
    </citation>
    <scope>NUCLEOTIDE SEQUENCE [LARGE SCALE GENOMIC DNA]</scope>
    <source>
        <strain evidence="1 2">120-4 pot B 10/14</strain>
    </source>
</reference>